<evidence type="ECO:0000256" key="9">
    <source>
        <dbReference type="HAMAP-Rule" id="MF_00197"/>
    </source>
</evidence>
<dbReference type="EMBL" id="CP002697">
    <property type="protein sequence ID" value="AHG59820.1"/>
    <property type="molecule type" value="Genomic_DNA"/>
</dbReference>
<dbReference type="RefSeq" id="WP_025369203.1">
    <property type="nucleotide sequence ID" value="NZ_CP002697.1"/>
</dbReference>
<organism evidence="11 12">
    <name type="scientific">Buchnera aphidicola str. USDA</name>
    <name type="common">Myzus persicae</name>
    <dbReference type="NCBI Taxonomy" id="1009856"/>
    <lineage>
        <taxon>Bacteria</taxon>
        <taxon>Pseudomonadati</taxon>
        <taxon>Pseudomonadota</taxon>
        <taxon>Gammaproteobacteria</taxon>
        <taxon>Enterobacterales</taxon>
        <taxon>Erwiniaceae</taxon>
        <taxon>Buchnera</taxon>
    </lineage>
</organism>
<dbReference type="GO" id="GO:0005829">
    <property type="term" value="C:cytosol"/>
    <property type="evidence" value="ECO:0007669"/>
    <property type="project" value="TreeGrafter"/>
</dbReference>
<evidence type="ECO:0000256" key="7">
    <source>
        <dbReference type="ARBA" id="ARBA00023235"/>
    </source>
</evidence>
<comment type="subcellular location">
    <subcellularLocation>
        <location evidence="9">Cytoplasm</location>
    </subcellularLocation>
</comment>
<dbReference type="InterPro" id="IPR001653">
    <property type="entry name" value="DAP_epimerase_DapF"/>
</dbReference>
<sequence length="284" mass="32298">MISHYKYKKKVYFSKMHGLKNDFMVIDCINQNFCPSSLIIKELSNRYTGIGFDQLLIVEKTENPLYDFNYRIFNSNGNEVEQCGNGARCFGLFVILKKLTNKKRILVKTKTRSLIIELMSNNMIKVNMKEPNFQIHNLYLSENVEYKNFSIKLLNKSLICSIVSIGNPHCVIKVQSINNAPVNIISHQIKKNKVFSHGINIGFMEIINKNYIKLRVHERDVGETQSCGSGACAAVSIGIAQNILSNIVEVDLLGGKLIIEWEGFGQPLYMTGPAEHVYDGYIYI</sequence>
<keyword evidence="5 9" id="KW-0028">Amino-acid biosynthesis</keyword>
<protein>
    <recommendedName>
        <fullName evidence="3 9">Diaminopimelate epimerase</fullName>
        <shortName evidence="9">DAP epimerase</shortName>
        <ecNumber evidence="3 9">5.1.1.7</ecNumber>
    </recommendedName>
    <alternativeName>
        <fullName evidence="9">PLP-independent amino acid racemase</fullName>
    </alternativeName>
</protein>
<dbReference type="GO" id="GO:0008837">
    <property type="term" value="F:diaminopimelate epimerase activity"/>
    <property type="evidence" value="ECO:0007669"/>
    <property type="project" value="UniProtKB-UniRule"/>
</dbReference>
<feature type="binding site" evidence="9">
    <location>
        <position position="167"/>
    </location>
    <ligand>
        <name>substrate</name>
    </ligand>
</feature>
<feature type="active site" description="Proton donor" evidence="9">
    <location>
        <position position="83"/>
    </location>
</feature>
<comment type="catalytic activity">
    <reaction evidence="8 9">
        <text>(2S,6S)-2,6-diaminopimelate = meso-2,6-diaminopimelate</text>
        <dbReference type="Rhea" id="RHEA:15393"/>
        <dbReference type="ChEBI" id="CHEBI:57609"/>
        <dbReference type="ChEBI" id="CHEBI:57791"/>
        <dbReference type="EC" id="5.1.1.7"/>
    </reaction>
</comment>
<evidence type="ECO:0000256" key="8">
    <source>
        <dbReference type="ARBA" id="ARBA00051712"/>
    </source>
</evidence>
<feature type="binding site" evidence="9">
    <location>
        <position position="200"/>
    </location>
    <ligand>
        <name>substrate</name>
    </ligand>
</feature>
<proteinExistence type="inferred from homology"/>
<dbReference type="PANTHER" id="PTHR31689">
    <property type="entry name" value="DIAMINOPIMELATE EPIMERASE, CHLOROPLASTIC"/>
    <property type="match status" value="1"/>
</dbReference>
<dbReference type="PROSITE" id="PS01326">
    <property type="entry name" value="DAP_EPIMERASE"/>
    <property type="match status" value="1"/>
</dbReference>
<feature type="binding site" evidence="9">
    <location>
        <begin position="84"/>
        <end position="85"/>
    </location>
    <ligand>
        <name>substrate</name>
    </ligand>
</feature>
<feature type="site" description="Important for dimerization" evidence="9">
    <location>
        <position position="278"/>
    </location>
</feature>
<dbReference type="PATRIC" id="fig|1009856.3.peg.576"/>
<accession>W0P379</accession>
<comment type="subunit">
    <text evidence="9">Homodimer.</text>
</comment>
<dbReference type="HAMAP" id="MF_00197">
    <property type="entry name" value="DAP_epimerase"/>
    <property type="match status" value="1"/>
</dbReference>
<gene>
    <name evidence="11" type="primary">dapf</name>
    <name evidence="9" type="synonym">dapF</name>
    <name evidence="11" type="ORF">BUMPUSDA_CDS00016</name>
</gene>
<evidence type="ECO:0000256" key="6">
    <source>
        <dbReference type="ARBA" id="ARBA00023154"/>
    </source>
</evidence>
<feature type="active site" description="Proton acceptor" evidence="9">
    <location>
        <position position="227"/>
    </location>
</feature>
<feature type="binding site" evidence="9">
    <location>
        <begin position="218"/>
        <end position="219"/>
    </location>
    <ligand>
        <name>substrate</name>
    </ligand>
</feature>
<evidence type="ECO:0000256" key="1">
    <source>
        <dbReference type="ARBA" id="ARBA00005196"/>
    </source>
</evidence>
<dbReference type="NCBIfam" id="TIGR00652">
    <property type="entry name" value="DapF"/>
    <property type="match status" value="1"/>
</dbReference>
<comment type="pathway">
    <text evidence="1 9">Amino-acid biosynthesis; L-lysine biosynthesis via DAP pathway; DL-2,6-diaminopimelate from LL-2,6-diaminopimelate: step 1/1.</text>
</comment>
<dbReference type="Pfam" id="PF01678">
    <property type="entry name" value="DAP_epimerase"/>
    <property type="match status" value="2"/>
</dbReference>
<dbReference type="AlphaFoldDB" id="W0P379"/>
<comment type="function">
    <text evidence="9">Catalyzes the stereoinversion of LL-2,6-diaminopimelate (L,L-DAP) to meso-diaminopimelate (meso-DAP), a precursor of L-lysine and an essential component of the bacterial peptidoglycan.</text>
</comment>
<feature type="site" description="Could be important to modulate the pK values of the two catalytic cysteine residues" evidence="9">
    <location>
        <position position="218"/>
    </location>
</feature>
<reference evidence="11 12" key="1">
    <citation type="journal article" date="2013" name="BMC Genomics">
        <title>Comparative analysis of genome sequences from four strains of the Buchnera aphidicola Mp endosymbion of the green peach aphid, Myzus persicae.</title>
        <authorList>
            <person name="Jiang Z."/>
            <person name="Jones D.H."/>
            <person name="Khuri S."/>
            <person name="Tsinoremas N.F."/>
            <person name="Wyss T."/>
            <person name="Jander G."/>
            <person name="Wilson A.C."/>
        </authorList>
    </citation>
    <scope>NUCLEOTIDE SEQUENCE [LARGE SCALE GENOMIC DNA]</scope>
    <source>
        <strain evidence="12">str. USDA (Myzus persicae)</strain>
    </source>
</reference>
<dbReference type="UniPathway" id="UPA00034">
    <property type="reaction ID" value="UER00025"/>
</dbReference>
<name>W0P379_BUCMP</name>
<evidence type="ECO:0000256" key="5">
    <source>
        <dbReference type="ARBA" id="ARBA00022605"/>
    </source>
</evidence>
<evidence type="ECO:0000256" key="10">
    <source>
        <dbReference type="PROSITE-ProRule" id="PRU10125"/>
    </source>
</evidence>
<dbReference type="Gene3D" id="3.10.310.10">
    <property type="entry name" value="Diaminopimelate Epimerase, Chain A, domain 1"/>
    <property type="match status" value="2"/>
</dbReference>
<dbReference type="HOGENOM" id="CLU_053306_1_1_6"/>
<dbReference type="PANTHER" id="PTHR31689:SF0">
    <property type="entry name" value="DIAMINOPIMELATE EPIMERASE"/>
    <property type="match status" value="1"/>
</dbReference>
<comment type="similarity">
    <text evidence="2 9">Belongs to the diaminopimelate epimerase family.</text>
</comment>
<dbReference type="InterPro" id="IPR018510">
    <property type="entry name" value="DAP_epimerase_AS"/>
</dbReference>
<dbReference type="EC" id="5.1.1.7" evidence="3 9"/>
<evidence type="ECO:0000256" key="3">
    <source>
        <dbReference type="ARBA" id="ARBA00013080"/>
    </source>
</evidence>
<feature type="binding site" evidence="9">
    <location>
        <position position="21"/>
    </location>
    <ligand>
        <name>substrate</name>
    </ligand>
</feature>
<keyword evidence="6 9" id="KW-0457">Lysine biosynthesis</keyword>
<dbReference type="Proteomes" id="UP000019087">
    <property type="component" value="Chromosome"/>
</dbReference>
<dbReference type="KEGG" id="bapu:BUMPUSDA_CDS00016"/>
<evidence type="ECO:0000256" key="4">
    <source>
        <dbReference type="ARBA" id="ARBA00022490"/>
    </source>
</evidence>
<feature type="binding site" evidence="9">
    <location>
        <position position="54"/>
    </location>
    <ligand>
        <name>substrate</name>
    </ligand>
</feature>
<dbReference type="GO" id="GO:0009089">
    <property type="term" value="P:lysine biosynthetic process via diaminopimelate"/>
    <property type="evidence" value="ECO:0007669"/>
    <property type="project" value="UniProtKB-UniRule"/>
</dbReference>
<evidence type="ECO:0000313" key="12">
    <source>
        <dbReference type="Proteomes" id="UP000019087"/>
    </source>
</evidence>
<dbReference type="FunFam" id="3.10.310.10:FF:000001">
    <property type="entry name" value="Diaminopimelate epimerase"/>
    <property type="match status" value="1"/>
</dbReference>
<evidence type="ECO:0000313" key="11">
    <source>
        <dbReference type="EMBL" id="AHG59820.1"/>
    </source>
</evidence>
<dbReference type="SUPFAM" id="SSF54506">
    <property type="entry name" value="Diaminopimelate epimerase-like"/>
    <property type="match status" value="2"/>
</dbReference>
<feature type="active site" evidence="10">
    <location>
        <position position="83"/>
    </location>
</feature>
<feature type="binding site" evidence="9">
    <location>
        <position position="74"/>
    </location>
    <ligand>
        <name>substrate</name>
    </ligand>
</feature>
<keyword evidence="4 9" id="KW-0963">Cytoplasm</keyword>
<evidence type="ECO:0000256" key="2">
    <source>
        <dbReference type="ARBA" id="ARBA00010219"/>
    </source>
</evidence>
<feature type="binding site" evidence="9">
    <location>
        <begin position="228"/>
        <end position="229"/>
    </location>
    <ligand>
        <name>substrate</name>
    </ligand>
</feature>
<keyword evidence="7 9" id="KW-0413">Isomerase</keyword>
<feature type="site" description="Could be important to modulate the pK values of the two catalytic cysteine residues" evidence="9">
    <location>
        <position position="169"/>
    </location>
</feature>